<dbReference type="PANTHER" id="PTHR22888:SF18">
    <property type="entry name" value="CYTOCHROME BO(3) UBIQUINOL OXIDASE SUBUNIT 2"/>
    <property type="match status" value="1"/>
</dbReference>
<dbReference type="InterPro" id="IPR002429">
    <property type="entry name" value="CcO_II-like_C"/>
</dbReference>
<dbReference type="GO" id="GO:0009486">
    <property type="term" value="F:cytochrome bo3 ubiquinol oxidase activity"/>
    <property type="evidence" value="ECO:0007669"/>
    <property type="project" value="InterPro"/>
</dbReference>
<evidence type="ECO:0000313" key="18">
    <source>
        <dbReference type="EMBL" id="KAA0679734.1"/>
    </source>
</evidence>
<dbReference type="OrthoDB" id="9783445at2"/>
<keyword evidence="6 15" id="KW-0812">Transmembrane</keyword>
<evidence type="ECO:0000256" key="10">
    <source>
        <dbReference type="ARBA" id="ARBA00023002"/>
    </source>
</evidence>
<keyword evidence="8" id="KW-0249">Electron transport</keyword>
<comment type="similarity">
    <text evidence="2">Belongs to the cytochrome c oxidase subunit 2 family.</text>
</comment>
<feature type="transmembrane region" description="Helical" evidence="15">
    <location>
        <begin position="37"/>
        <end position="61"/>
    </location>
</feature>
<evidence type="ECO:0000256" key="9">
    <source>
        <dbReference type="ARBA" id="ARBA00022989"/>
    </source>
</evidence>
<keyword evidence="11 15" id="KW-0472">Membrane</keyword>
<comment type="caution">
    <text evidence="18">The sequence shown here is derived from an EMBL/GenBank/DDBJ whole genome shotgun (WGS) entry which is preliminary data.</text>
</comment>
<dbReference type="GO" id="GO:0004129">
    <property type="term" value="F:cytochrome-c oxidase activity"/>
    <property type="evidence" value="ECO:0007669"/>
    <property type="project" value="InterPro"/>
</dbReference>
<feature type="domain" description="Cytochrome oxidase subunit II transmembrane region profile" evidence="17">
    <location>
        <begin position="15"/>
        <end position="112"/>
    </location>
</feature>
<comment type="subcellular location">
    <subcellularLocation>
        <location evidence="1">Cell membrane</location>
        <topology evidence="1">Multi-pass membrane protein</topology>
    </subcellularLocation>
</comment>
<keyword evidence="4" id="KW-1003">Cell membrane</keyword>
<dbReference type="InterPro" id="IPR011759">
    <property type="entry name" value="Cyt_c_oxidase_su2_TM_dom"/>
</dbReference>
<dbReference type="SUPFAM" id="SSF49503">
    <property type="entry name" value="Cupredoxins"/>
    <property type="match status" value="1"/>
</dbReference>
<evidence type="ECO:0000256" key="1">
    <source>
        <dbReference type="ARBA" id="ARBA00004651"/>
    </source>
</evidence>
<evidence type="ECO:0000256" key="14">
    <source>
        <dbReference type="ARBA" id="ARBA00030198"/>
    </source>
</evidence>
<feature type="domain" description="Cytochrome oxidase subunit II copper A binding" evidence="16">
    <location>
        <begin position="127"/>
        <end position="239"/>
    </location>
</feature>
<name>A0A9W7NIK1_9PROT</name>
<keyword evidence="7" id="KW-0732">Signal</keyword>
<evidence type="ECO:0000256" key="4">
    <source>
        <dbReference type="ARBA" id="ARBA00022475"/>
    </source>
</evidence>
<protein>
    <recommendedName>
        <fullName evidence="14">Ubiquinol oxidase polypeptide II</fullName>
    </recommendedName>
</protein>
<dbReference type="Pfam" id="PF06481">
    <property type="entry name" value="COX_ARM"/>
    <property type="match status" value="1"/>
</dbReference>
<keyword evidence="9 15" id="KW-1133">Transmembrane helix</keyword>
<dbReference type="PANTHER" id="PTHR22888">
    <property type="entry name" value="CYTOCHROME C OXIDASE, SUBUNIT II"/>
    <property type="match status" value="1"/>
</dbReference>
<reference evidence="18 19" key="1">
    <citation type="submission" date="2018-07" db="EMBL/GenBank/DDBJ databases">
        <title>Genome sequence of Azospirillum sp. ATCC 49961.</title>
        <authorList>
            <person name="Sant'Anna F.H."/>
            <person name="Baldani J.I."/>
            <person name="Zilli J.E."/>
            <person name="Reis V.M."/>
            <person name="Hartmann A."/>
            <person name="Cruz L."/>
            <person name="de Souza E.M."/>
            <person name="de Oliveira Pedrosa F."/>
            <person name="Passaglia L.M.P."/>
        </authorList>
    </citation>
    <scope>NUCLEOTIDE SEQUENCE [LARGE SCALE GENOMIC DNA]</scope>
    <source>
        <strain evidence="18 19">ATCC 49961</strain>
    </source>
</reference>
<gene>
    <name evidence="18" type="primary">cyoA</name>
    <name evidence="18" type="ORF">DS843_15275</name>
</gene>
<dbReference type="Pfam" id="PF00116">
    <property type="entry name" value="COX2"/>
    <property type="match status" value="1"/>
</dbReference>
<dbReference type="GO" id="GO:0005507">
    <property type="term" value="F:copper ion binding"/>
    <property type="evidence" value="ECO:0007669"/>
    <property type="project" value="InterPro"/>
</dbReference>
<dbReference type="CDD" id="cd04212">
    <property type="entry name" value="CuRO_UO_II"/>
    <property type="match status" value="1"/>
</dbReference>
<dbReference type="NCBIfam" id="TIGR01433">
    <property type="entry name" value="CyoA"/>
    <property type="match status" value="1"/>
</dbReference>
<dbReference type="GO" id="GO:0016682">
    <property type="term" value="F:oxidoreductase activity, acting on diphenols and related substances as donors, oxygen as acceptor"/>
    <property type="evidence" value="ECO:0007669"/>
    <property type="project" value="InterPro"/>
</dbReference>
<evidence type="ECO:0000259" key="17">
    <source>
        <dbReference type="PROSITE" id="PS50999"/>
    </source>
</evidence>
<dbReference type="Gene3D" id="2.60.40.420">
    <property type="entry name" value="Cupredoxins - blue copper proteins"/>
    <property type="match status" value="1"/>
</dbReference>
<accession>A0A9W7NIK1</accession>
<dbReference type="RefSeq" id="WP_149469767.1">
    <property type="nucleotide sequence ID" value="NZ_QOKW01000011.1"/>
</dbReference>
<dbReference type="GO" id="GO:0005886">
    <property type="term" value="C:plasma membrane"/>
    <property type="evidence" value="ECO:0007669"/>
    <property type="project" value="UniProtKB-SubCell"/>
</dbReference>
<dbReference type="InterPro" id="IPR034227">
    <property type="entry name" value="CuRO_UO_II"/>
</dbReference>
<keyword evidence="3" id="KW-0813">Transport</keyword>
<dbReference type="AlphaFoldDB" id="A0A9W7NIK1"/>
<keyword evidence="10" id="KW-0560">Oxidoreductase</keyword>
<dbReference type="InterPro" id="IPR045187">
    <property type="entry name" value="CcO_II"/>
</dbReference>
<dbReference type="PROSITE" id="PS50999">
    <property type="entry name" value="COX2_TM"/>
    <property type="match status" value="1"/>
</dbReference>
<feature type="transmembrane region" description="Helical" evidence="15">
    <location>
        <begin position="82"/>
        <end position="104"/>
    </location>
</feature>
<dbReference type="InterPro" id="IPR008972">
    <property type="entry name" value="Cupredoxin"/>
</dbReference>
<evidence type="ECO:0000313" key="19">
    <source>
        <dbReference type="Proteomes" id="UP000480854"/>
    </source>
</evidence>
<evidence type="ECO:0000256" key="13">
    <source>
        <dbReference type="ARBA" id="ARBA00023288"/>
    </source>
</evidence>
<evidence type="ECO:0000256" key="15">
    <source>
        <dbReference type="SAM" id="Phobius"/>
    </source>
</evidence>
<dbReference type="PROSITE" id="PS51257">
    <property type="entry name" value="PROKAR_LIPOPROTEIN"/>
    <property type="match status" value="1"/>
</dbReference>
<dbReference type="Gene3D" id="1.10.287.90">
    <property type="match status" value="1"/>
</dbReference>
<evidence type="ECO:0000256" key="7">
    <source>
        <dbReference type="ARBA" id="ARBA00022729"/>
    </source>
</evidence>
<dbReference type="PROSITE" id="PS50857">
    <property type="entry name" value="COX2_CUA"/>
    <property type="match status" value="1"/>
</dbReference>
<dbReference type="InterPro" id="IPR006333">
    <property type="entry name" value="Cyt_o_ubiquinol_oxidase_su2"/>
</dbReference>
<dbReference type="InterPro" id="IPR010514">
    <property type="entry name" value="COX_ARM"/>
</dbReference>
<evidence type="ECO:0000256" key="5">
    <source>
        <dbReference type="ARBA" id="ARBA00022660"/>
    </source>
</evidence>
<keyword evidence="5" id="KW-0679">Respiratory chain</keyword>
<dbReference type="GO" id="GO:0042773">
    <property type="term" value="P:ATP synthesis coupled electron transport"/>
    <property type="evidence" value="ECO:0007669"/>
    <property type="project" value="TreeGrafter"/>
</dbReference>
<dbReference type="SUPFAM" id="SSF81464">
    <property type="entry name" value="Cytochrome c oxidase subunit II-like, transmembrane region"/>
    <property type="match status" value="1"/>
</dbReference>
<organism evidence="18 19">
    <name type="scientific">Roseomonas genomospecies 6</name>
    <dbReference type="NCBI Taxonomy" id="214106"/>
    <lineage>
        <taxon>Bacteria</taxon>
        <taxon>Pseudomonadati</taxon>
        <taxon>Pseudomonadota</taxon>
        <taxon>Alphaproteobacteria</taxon>
        <taxon>Acetobacterales</taxon>
        <taxon>Roseomonadaceae</taxon>
        <taxon>Roseomonas</taxon>
    </lineage>
</organism>
<evidence type="ECO:0000256" key="11">
    <source>
        <dbReference type="ARBA" id="ARBA00023136"/>
    </source>
</evidence>
<evidence type="ECO:0000256" key="8">
    <source>
        <dbReference type="ARBA" id="ARBA00022982"/>
    </source>
</evidence>
<dbReference type="InterPro" id="IPR036257">
    <property type="entry name" value="Cyt_c_oxidase_su2_TM_sf"/>
</dbReference>
<keyword evidence="19" id="KW-1185">Reference proteome</keyword>
<evidence type="ECO:0000256" key="2">
    <source>
        <dbReference type="ARBA" id="ARBA00007866"/>
    </source>
</evidence>
<sequence length="391" mass="42092">MTRFRILALLPLMAVLSGCNLVVMSPSGDVANQQANLITISTLLMLLIIVPVMVLTVLFAWRYRQSNNTAEYDPDWDHSTQLELVIWAAPLLIIICLGALTWMATHLLDPYRPLDRIAAGRPVPADAKTLDVNVVALDWKWLFIYPEYGIATVNEAAAPVDRPIRFNITSSTVMNSFYIPALAGQIYAMAGMETKLHAVINEPGSYKGFSANYSGAGFSHMRFTFHGLADDGFDKWVADIKAGGGKLDRDGYLQLERPSENEPVRRYGTVDSGLFKAIVGMCVEPGKMCMHDMMAIDAKGGLGLAGIDNVMPLMHDKLARRGTAVLGPAPVYVAGICSTEELTGRAVESSLGVLNAPADVSPISGAGLPRSSITPISAPASAFGPRLTANP</sequence>
<evidence type="ECO:0000259" key="16">
    <source>
        <dbReference type="PROSITE" id="PS50857"/>
    </source>
</evidence>
<keyword evidence="12" id="KW-0564">Palmitate</keyword>
<evidence type="ECO:0000256" key="12">
    <source>
        <dbReference type="ARBA" id="ARBA00023139"/>
    </source>
</evidence>
<proteinExistence type="inferred from homology"/>
<dbReference type="Proteomes" id="UP000480854">
    <property type="component" value="Unassembled WGS sequence"/>
</dbReference>
<dbReference type="EMBL" id="QOKW01000011">
    <property type="protein sequence ID" value="KAA0679734.1"/>
    <property type="molecule type" value="Genomic_DNA"/>
</dbReference>
<evidence type="ECO:0000256" key="6">
    <source>
        <dbReference type="ARBA" id="ARBA00022692"/>
    </source>
</evidence>
<keyword evidence="13" id="KW-0449">Lipoprotein</keyword>
<evidence type="ECO:0000256" key="3">
    <source>
        <dbReference type="ARBA" id="ARBA00022448"/>
    </source>
</evidence>